<organism evidence="2 3">
    <name type="scientific">Zophobas morio</name>
    <dbReference type="NCBI Taxonomy" id="2755281"/>
    <lineage>
        <taxon>Eukaryota</taxon>
        <taxon>Metazoa</taxon>
        <taxon>Ecdysozoa</taxon>
        <taxon>Arthropoda</taxon>
        <taxon>Hexapoda</taxon>
        <taxon>Insecta</taxon>
        <taxon>Pterygota</taxon>
        <taxon>Neoptera</taxon>
        <taxon>Endopterygota</taxon>
        <taxon>Coleoptera</taxon>
        <taxon>Polyphaga</taxon>
        <taxon>Cucujiformia</taxon>
        <taxon>Tenebrionidae</taxon>
        <taxon>Zophobas</taxon>
    </lineage>
</organism>
<evidence type="ECO:0000256" key="1">
    <source>
        <dbReference type="SAM" id="MobiDB-lite"/>
    </source>
</evidence>
<evidence type="ECO:0000313" key="2">
    <source>
        <dbReference type="EMBL" id="KAJ3643214.1"/>
    </source>
</evidence>
<comment type="caution">
    <text evidence="2">The sequence shown here is derived from an EMBL/GenBank/DDBJ whole genome shotgun (WGS) entry which is preliminary data.</text>
</comment>
<proteinExistence type="predicted"/>
<feature type="region of interest" description="Disordered" evidence="1">
    <location>
        <begin position="17"/>
        <end position="57"/>
    </location>
</feature>
<dbReference type="EMBL" id="JALNTZ010000008">
    <property type="protein sequence ID" value="KAJ3643214.1"/>
    <property type="molecule type" value="Genomic_DNA"/>
</dbReference>
<accession>A0AA38HXY1</accession>
<dbReference type="AlphaFoldDB" id="A0AA38HXY1"/>
<name>A0AA38HXY1_9CUCU</name>
<reference evidence="2" key="1">
    <citation type="journal article" date="2023" name="G3 (Bethesda)">
        <title>Whole genome assemblies of Zophobas morio and Tenebrio molitor.</title>
        <authorList>
            <person name="Kaur S."/>
            <person name="Stinson S.A."/>
            <person name="diCenzo G.C."/>
        </authorList>
    </citation>
    <scope>NUCLEOTIDE SEQUENCE</scope>
    <source>
        <strain evidence="2">QUZm001</strain>
    </source>
</reference>
<sequence>MLANDLICTNCTAAITPSDAIPSATSGSRREPQFLLRRANHAENRNSTSPVTHLSPPREAADCVQNIKNAVLRIANETDVKKFCDYVIKFMEGIILDGRCDNPNILL</sequence>
<protein>
    <submittedName>
        <fullName evidence="2">Uncharacterized protein</fullName>
    </submittedName>
</protein>
<evidence type="ECO:0000313" key="3">
    <source>
        <dbReference type="Proteomes" id="UP001168821"/>
    </source>
</evidence>
<keyword evidence="3" id="KW-1185">Reference proteome</keyword>
<dbReference type="Proteomes" id="UP001168821">
    <property type="component" value="Unassembled WGS sequence"/>
</dbReference>
<gene>
    <name evidence="2" type="ORF">Zmor_025938</name>
</gene>